<dbReference type="FunFam" id="3.40.50.200:FF:000014">
    <property type="entry name" value="Proteinase K"/>
    <property type="match status" value="1"/>
</dbReference>
<evidence type="ECO:0000313" key="8">
    <source>
        <dbReference type="EMBL" id="AHH97372.1"/>
    </source>
</evidence>
<evidence type="ECO:0000256" key="2">
    <source>
        <dbReference type="ARBA" id="ARBA00022670"/>
    </source>
</evidence>
<dbReference type="Gene3D" id="2.60.120.260">
    <property type="entry name" value="Galactose-binding domain-like"/>
    <property type="match status" value="1"/>
</dbReference>
<organism evidence="8 9">
    <name type="scientific">Kutzneria albida DSM 43870</name>
    <dbReference type="NCBI Taxonomy" id="1449976"/>
    <lineage>
        <taxon>Bacteria</taxon>
        <taxon>Bacillati</taxon>
        <taxon>Actinomycetota</taxon>
        <taxon>Actinomycetes</taxon>
        <taxon>Pseudonocardiales</taxon>
        <taxon>Pseudonocardiaceae</taxon>
        <taxon>Kutzneria</taxon>
    </lineage>
</organism>
<comment type="similarity">
    <text evidence="1 5">Belongs to the peptidase S8 family.</text>
</comment>
<dbReference type="PROSITE" id="PS51892">
    <property type="entry name" value="SUBTILASE"/>
    <property type="match status" value="1"/>
</dbReference>
<dbReference type="Pfam" id="PF01483">
    <property type="entry name" value="P_proprotein"/>
    <property type="match status" value="1"/>
</dbReference>
<reference evidence="8 9" key="1">
    <citation type="journal article" date="2014" name="BMC Genomics">
        <title>Complete genome sequence of producer of the glycopeptide antibiotic Aculeximycin Kutzneria albida DSM 43870T, a representative of minor genus of Pseudonocardiaceae.</title>
        <authorList>
            <person name="Rebets Y."/>
            <person name="Tokovenko B."/>
            <person name="Lushchyk I."/>
            <person name="Ruckert C."/>
            <person name="Zaburannyi N."/>
            <person name="Bechthold A."/>
            <person name="Kalinowski J."/>
            <person name="Luzhetskyy A."/>
        </authorList>
    </citation>
    <scope>NUCLEOTIDE SEQUENCE [LARGE SCALE GENOMIC DNA]</scope>
    <source>
        <strain evidence="8">DSM 43870</strain>
    </source>
</reference>
<dbReference type="PANTHER" id="PTHR43806">
    <property type="entry name" value="PEPTIDASE S8"/>
    <property type="match status" value="1"/>
</dbReference>
<dbReference type="OrthoDB" id="9766923at2"/>
<dbReference type="Gene3D" id="3.30.70.80">
    <property type="entry name" value="Peptidase S8 propeptide/proteinase inhibitor I9"/>
    <property type="match status" value="1"/>
</dbReference>
<dbReference type="PATRIC" id="fig|1449976.3.peg.4040"/>
<dbReference type="eggNOG" id="COG1404">
    <property type="taxonomic scope" value="Bacteria"/>
</dbReference>
<proteinExistence type="inferred from homology"/>
<dbReference type="InterPro" id="IPR037045">
    <property type="entry name" value="S8pro/Inhibitor_I9_sf"/>
</dbReference>
<evidence type="ECO:0000313" key="9">
    <source>
        <dbReference type="Proteomes" id="UP000019225"/>
    </source>
</evidence>
<dbReference type="InterPro" id="IPR034193">
    <property type="entry name" value="PCSK9_ProteinaseK-like"/>
</dbReference>
<dbReference type="STRING" id="1449976.KALB_4008"/>
<dbReference type="EMBL" id="CP007155">
    <property type="protein sequence ID" value="AHH97372.1"/>
    <property type="molecule type" value="Genomic_DNA"/>
</dbReference>
<dbReference type="Gene3D" id="3.40.50.200">
    <property type="entry name" value="Peptidase S8/S53 domain"/>
    <property type="match status" value="1"/>
</dbReference>
<dbReference type="GO" id="GO:0005615">
    <property type="term" value="C:extracellular space"/>
    <property type="evidence" value="ECO:0007669"/>
    <property type="project" value="TreeGrafter"/>
</dbReference>
<dbReference type="InterPro" id="IPR036852">
    <property type="entry name" value="Peptidase_S8/S53_dom_sf"/>
</dbReference>
<dbReference type="InterPro" id="IPR010259">
    <property type="entry name" value="S8pro/Inhibitor_I9"/>
</dbReference>
<dbReference type="HOGENOM" id="CLU_011263_1_7_11"/>
<dbReference type="InterPro" id="IPR008979">
    <property type="entry name" value="Galactose-bd-like_sf"/>
</dbReference>
<dbReference type="Pfam" id="PF00082">
    <property type="entry name" value="Peptidase_S8"/>
    <property type="match status" value="1"/>
</dbReference>
<dbReference type="Pfam" id="PF05922">
    <property type="entry name" value="Inhibitor_I9"/>
    <property type="match status" value="1"/>
</dbReference>
<evidence type="ECO:0000256" key="4">
    <source>
        <dbReference type="ARBA" id="ARBA00022825"/>
    </source>
</evidence>
<feature type="signal peptide" evidence="6">
    <location>
        <begin position="1"/>
        <end position="30"/>
    </location>
</feature>
<feature type="active site" description="Charge relay system" evidence="5">
    <location>
        <position position="190"/>
    </location>
</feature>
<keyword evidence="3 5" id="KW-0378">Hydrolase</keyword>
<dbReference type="PROSITE" id="PS00138">
    <property type="entry name" value="SUBTILASE_SER"/>
    <property type="match status" value="1"/>
</dbReference>
<gene>
    <name evidence="8" type="ORF">KALB_4008</name>
</gene>
<keyword evidence="4 5" id="KW-0720">Serine protease</keyword>
<dbReference type="SUPFAM" id="SSF49785">
    <property type="entry name" value="Galactose-binding domain-like"/>
    <property type="match status" value="1"/>
</dbReference>
<evidence type="ECO:0000259" key="7">
    <source>
        <dbReference type="PROSITE" id="PS51829"/>
    </source>
</evidence>
<protein>
    <recommendedName>
        <fullName evidence="7">P/Homo B domain-containing protein</fullName>
    </recommendedName>
</protein>
<dbReference type="InterPro" id="IPR050131">
    <property type="entry name" value="Peptidase_S8_subtilisin-like"/>
</dbReference>
<dbReference type="InterPro" id="IPR023828">
    <property type="entry name" value="Peptidase_S8_Ser-AS"/>
</dbReference>
<accession>W5W8V3</accession>
<keyword evidence="9" id="KW-1185">Reference proteome</keyword>
<evidence type="ECO:0000256" key="6">
    <source>
        <dbReference type="SAM" id="SignalP"/>
    </source>
</evidence>
<evidence type="ECO:0000256" key="5">
    <source>
        <dbReference type="PROSITE-ProRule" id="PRU01240"/>
    </source>
</evidence>
<dbReference type="AlphaFoldDB" id="W5W8V3"/>
<name>W5W8V3_9PSEU</name>
<sequence>MHNRIRTIGLAIGVAVATAVGLAGAVPASAAQPEGVVVQAKQHWGDQYIVVLKEDTQLAASAVGQAATSLTQRYGGEVRSTYVNTIHGFSVRAMSEQQARRLAGDPTVRTVYQDGTAKASETQDDPTWGLDRIDQKNLPLDKKYTYNNAGEGVTAYDLDTGIKTDNPEYGGRASIGKDFVGGQGVDCNGHGTHTAGTIGSTTYGVAKKVKIVALKVLGNDCTGNGPDSAAVDAMDWVTGNGVKPAVANMSLGMDQVGVGDEALKKSVAAGFTYAVAAGNSGADACNTSPARVPEAITAGATDSGDTRASFSNYGSCVDIFAPGVNVTSLGLSNGSTSNMSGTSMATPHVTGSAALYLSANKGATPQQVRDALVNNATDGAVKNPGSGSPNKLLYTGFIGGGQPTKCGPKTNSTRLDIPDAGAVVSNEVQQSGCEGRAPATLSVKVDIDHTYTGDLAISLIGPSGTSYVLKKSGDIGSAAGVHTSYTVNAAAENANGTWKLAVQDVYKFDTGTLTAWTLTF</sequence>
<dbReference type="PROSITE" id="PS51829">
    <property type="entry name" value="P_HOMO_B"/>
    <property type="match status" value="1"/>
</dbReference>
<dbReference type="InterPro" id="IPR000209">
    <property type="entry name" value="Peptidase_S8/S53_dom"/>
</dbReference>
<dbReference type="Proteomes" id="UP000019225">
    <property type="component" value="Chromosome"/>
</dbReference>
<feature type="domain" description="P/Homo B" evidence="7">
    <location>
        <begin position="401"/>
        <end position="520"/>
    </location>
</feature>
<dbReference type="GO" id="GO:0006508">
    <property type="term" value="P:proteolysis"/>
    <property type="evidence" value="ECO:0007669"/>
    <property type="project" value="UniProtKB-KW"/>
</dbReference>
<dbReference type="SUPFAM" id="SSF54897">
    <property type="entry name" value="Protease propeptides/inhibitors"/>
    <property type="match status" value="1"/>
</dbReference>
<dbReference type="eggNOG" id="COG4935">
    <property type="taxonomic scope" value="Bacteria"/>
</dbReference>
<evidence type="ECO:0000256" key="3">
    <source>
        <dbReference type="ARBA" id="ARBA00022801"/>
    </source>
</evidence>
<dbReference type="KEGG" id="kal:KALB_4008"/>
<dbReference type="InterPro" id="IPR002884">
    <property type="entry name" value="P_dom"/>
</dbReference>
<feature type="active site" description="Charge relay system" evidence="5">
    <location>
        <position position="343"/>
    </location>
</feature>
<feature type="active site" description="Charge relay system" evidence="5">
    <location>
        <position position="159"/>
    </location>
</feature>
<dbReference type="InterPro" id="IPR015500">
    <property type="entry name" value="Peptidase_S8_subtilisin-rel"/>
</dbReference>
<keyword evidence="6" id="KW-0732">Signal</keyword>
<dbReference type="SUPFAM" id="SSF52743">
    <property type="entry name" value="Subtilisin-like"/>
    <property type="match status" value="1"/>
</dbReference>
<evidence type="ECO:0000256" key="1">
    <source>
        <dbReference type="ARBA" id="ARBA00011073"/>
    </source>
</evidence>
<dbReference type="PANTHER" id="PTHR43806:SF11">
    <property type="entry name" value="CEREVISIN-RELATED"/>
    <property type="match status" value="1"/>
</dbReference>
<dbReference type="CDD" id="cd04077">
    <property type="entry name" value="Peptidases_S8_PCSK9_ProteinaseK_like"/>
    <property type="match status" value="1"/>
</dbReference>
<feature type="chain" id="PRO_5004873623" description="P/Homo B domain-containing protein" evidence="6">
    <location>
        <begin position="31"/>
        <end position="520"/>
    </location>
</feature>
<dbReference type="PRINTS" id="PR00723">
    <property type="entry name" value="SUBTILISIN"/>
</dbReference>
<keyword evidence="2 5" id="KW-0645">Protease</keyword>
<dbReference type="GO" id="GO:0004252">
    <property type="term" value="F:serine-type endopeptidase activity"/>
    <property type="evidence" value="ECO:0007669"/>
    <property type="project" value="UniProtKB-UniRule"/>
</dbReference>
<dbReference type="RefSeq" id="WP_025357459.1">
    <property type="nucleotide sequence ID" value="NZ_CP007155.1"/>
</dbReference>